<proteinExistence type="predicted"/>
<dbReference type="OrthoDB" id="2466178at2759"/>
<protein>
    <submittedName>
        <fullName evidence="2">Uncharacterized protein</fullName>
    </submittedName>
</protein>
<evidence type="ECO:0000313" key="3">
    <source>
        <dbReference type="Proteomes" id="UP000266673"/>
    </source>
</evidence>
<accession>A0A397U4S1</accession>
<dbReference type="AlphaFoldDB" id="A0A397U4S1"/>
<dbReference type="Proteomes" id="UP000266673">
    <property type="component" value="Unassembled WGS sequence"/>
</dbReference>
<comment type="caution">
    <text evidence="2">The sequence shown here is derived from an EMBL/GenBank/DDBJ whole genome shotgun (WGS) entry which is preliminary data.</text>
</comment>
<sequence length="164" mass="18739">MSVTTTHLTITSRASDSNKCPLKVTLIETAQGNPTTIENTDDSIIEMLITDYITQNHEFTIYVVFSHTNPRDIESEPFVKRKRFEEIDQLIDVDFINTNDNYKSETLEANSVKTSQEKPEKPIKKPKSIKNSTRPPIKERPIRTTCGPKKSRHTTVEDAESDKE</sequence>
<reference evidence="2 3" key="1">
    <citation type="submission" date="2018-06" db="EMBL/GenBank/DDBJ databases">
        <title>Comparative genomics reveals the genomic features of Rhizophagus irregularis, R. cerebriforme, R. diaphanum and Gigaspora rosea, and their symbiotic lifestyle signature.</title>
        <authorList>
            <person name="Morin E."/>
            <person name="San Clemente H."/>
            <person name="Chen E.C.H."/>
            <person name="De La Providencia I."/>
            <person name="Hainaut M."/>
            <person name="Kuo A."/>
            <person name="Kohler A."/>
            <person name="Murat C."/>
            <person name="Tang N."/>
            <person name="Roy S."/>
            <person name="Loubradou J."/>
            <person name="Henrissat B."/>
            <person name="Grigoriev I.V."/>
            <person name="Corradi N."/>
            <person name="Roux C."/>
            <person name="Martin F.M."/>
        </authorList>
    </citation>
    <scope>NUCLEOTIDE SEQUENCE [LARGE SCALE GENOMIC DNA]</scope>
    <source>
        <strain evidence="2 3">DAOM 194757</strain>
    </source>
</reference>
<gene>
    <name evidence="2" type="ORF">C2G38_2285474</name>
</gene>
<dbReference type="EMBL" id="QKWP01002268">
    <property type="protein sequence ID" value="RIB04037.1"/>
    <property type="molecule type" value="Genomic_DNA"/>
</dbReference>
<name>A0A397U4S1_9GLOM</name>
<organism evidence="2 3">
    <name type="scientific">Gigaspora rosea</name>
    <dbReference type="NCBI Taxonomy" id="44941"/>
    <lineage>
        <taxon>Eukaryota</taxon>
        <taxon>Fungi</taxon>
        <taxon>Fungi incertae sedis</taxon>
        <taxon>Mucoromycota</taxon>
        <taxon>Glomeromycotina</taxon>
        <taxon>Glomeromycetes</taxon>
        <taxon>Diversisporales</taxon>
        <taxon>Gigasporaceae</taxon>
        <taxon>Gigaspora</taxon>
    </lineage>
</organism>
<evidence type="ECO:0000256" key="1">
    <source>
        <dbReference type="SAM" id="MobiDB-lite"/>
    </source>
</evidence>
<keyword evidence="3" id="KW-1185">Reference proteome</keyword>
<evidence type="ECO:0000313" key="2">
    <source>
        <dbReference type="EMBL" id="RIB04037.1"/>
    </source>
</evidence>
<feature type="region of interest" description="Disordered" evidence="1">
    <location>
        <begin position="107"/>
        <end position="164"/>
    </location>
</feature>